<evidence type="ECO:0000313" key="1">
    <source>
        <dbReference type="EMBL" id="MFD0725656.1"/>
    </source>
</evidence>
<sequence>MGEAWFMGEERRMFDALMAPNVSTWPVSVVEKALSESSSGPVCFGHMREWSEWFPYLIHTCLVHVGPWSPSSIYGGLVTNMMVHCPNRASSRYGAAFIDDVLATLGQLPMDARFWHGGHLIAWSAFQPLQRWPVGARLADDSDLYAAFWLVAKYLRPDRIEDWLSSVVAIDDPAWGAGFVYWLAHAGHAFDDPVAWPASDETRQATWNGSHMLRGEQIMEEDGSKFDCGPFLESWRVAALCAAVARVLDRRRLAEWRQRLLLLGRDGSLDTVLDTYDIHCAAVLKKHRLS</sequence>
<accession>A0ABW2YCF9</accession>
<dbReference type="Proteomes" id="UP001597110">
    <property type="component" value="Unassembled WGS sequence"/>
</dbReference>
<dbReference type="EMBL" id="JBHTIF010000001">
    <property type="protein sequence ID" value="MFD0725656.1"/>
    <property type="molecule type" value="Genomic_DNA"/>
</dbReference>
<proteinExistence type="predicted"/>
<gene>
    <name evidence="1" type="ORF">ACFQ0E_08590</name>
</gene>
<keyword evidence="2" id="KW-1185">Reference proteome</keyword>
<dbReference type="RefSeq" id="WP_386823244.1">
    <property type="nucleotide sequence ID" value="NZ_JBHTIF010000001.1"/>
</dbReference>
<evidence type="ECO:0000313" key="2">
    <source>
        <dbReference type="Proteomes" id="UP001597110"/>
    </source>
</evidence>
<protein>
    <submittedName>
        <fullName evidence="1">Uncharacterized protein</fullName>
    </submittedName>
</protein>
<name>A0ABW2YCF9_9GAMM</name>
<organism evidence="1 2">
    <name type="scientific">Lysobacter brunescens</name>
    <dbReference type="NCBI Taxonomy" id="262323"/>
    <lineage>
        <taxon>Bacteria</taxon>
        <taxon>Pseudomonadati</taxon>
        <taxon>Pseudomonadota</taxon>
        <taxon>Gammaproteobacteria</taxon>
        <taxon>Lysobacterales</taxon>
        <taxon>Lysobacteraceae</taxon>
        <taxon>Lysobacter</taxon>
    </lineage>
</organism>
<reference evidence="2" key="1">
    <citation type="journal article" date="2019" name="Int. J. Syst. Evol. Microbiol.">
        <title>The Global Catalogue of Microorganisms (GCM) 10K type strain sequencing project: providing services to taxonomists for standard genome sequencing and annotation.</title>
        <authorList>
            <consortium name="The Broad Institute Genomics Platform"/>
            <consortium name="The Broad Institute Genome Sequencing Center for Infectious Disease"/>
            <person name="Wu L."/>
            <person name="Ma J."/>
        </authorList>
    </citation>
    <scope>NUCLEOTIDE SEQUENCE [LARGE SCALE GENOMIC DNA]</scope>
    <source>
        <strain evidence="2">CCUG 55585</strain>
    </source>
</reference>
<comment type="caution">
    <text evidence="1">The sequence shown here is derived from an EMBL/GenBank/DDBJ whole genome shotgun (WGS) entry which is preliminary data.</text>
</comment>